<name>X1GE32_9ZZZZ</name>
<sequence>MSNVECYKCGFEIPETQVVKIRGKANVEGTTSLRDFHDNGVVWTPGDSWEEEVKCPHCGRYFFPPFRTLIPPLLREEDDENR</sequence>
<accession>X1GE32</accession>
<protein>
    <submittedName>
        <fullName evidence="1">Uncharacterized protein</fullName>
    </submittedName>
</protein>
<comment type="caution">
    <text evidence="1">The sequence shown here is derived from an EMBL/GenBank/DDBJ whole genome shotgun (WGS) entry which is preliminary data.</text>
</comment>
<dbReference type="AlphaFoldDB" id="X1GE32"/>
<dbReference type="EMBL" id="BARU01007238">
    <property type="protein sequence ID" value="GAH43060.1"/>
    <property type="molecule type" value="Genomic_DNA"/>
</dbReference>
<proteinExistence type="predicted"/>
<evidence type="ECO:0000313" key="1">
    <source>
        <dbReference type="EMBL" id="GAH43060.1"/>
    </source>
</evidence>
<reference evidence="1" key="1">
    <citation type="journal article" date="2014" name="Front. Microbiol.">
        <title>High frequency of phylogenetically diverse reductive dehalogenase-homologous genes in deep subseafloor sedimentary metagenomes.</title>
        <authorList>
            <person name="Kawai M."/>
            <person name="Futagami T."/>
            <person name="Toyoda A."/>
            <person name="Takaki Y."/>
            <person name="Nishi S."/>
            <person name="Hori S."/>
            <person name="Arai W."/>
            <person name="Tsubouchi T."/>
            <person name="Morono Y."/>
            <person name="Uchiyama I."/>
            <person name="Ito T."/>
            <person name="Fujiyama A."/>
            <person name="Inagaki F."/>
            <person name="Takami H."/>
        </authorList>
    </citation>
    <scope>NUCLEOTIDE SEQUENCE</scope>
    <source>
        <strain evidence="1">Expedition CK06-06</strain>
    </source>
</reference>
<organism evidence="1">
    <name type="scientific">marine sediment metagenome</name>
    <dbReference type="NCBI Taxonomy" id="412755"/>
    <lineage>
        <taxon>unclassified sequences</taxon>
        <taxon>metagenomes</taxon>
        <taxon>ecological metagenomes</taxon>
    </lineage>
</organism>
<gene>
    <name evidence="1" type="ORF">S03H2_14271</name>
</gene>